<evidence type="ECO:0000256" key="1">
    <source>
        <dbReference type="SAM" id="MobiDB-lite"/>
    </source>
</evidence>
<keyword evidence="3" id="KW-0732">Signal</keyword>
<feature type="domain" description="Htaa" evidence="4">
    <location>
        <begin position="41"/>
        <end position="206"/>
    </location>
</feature>
<dbReference type="EMBL" id="JAELVF020000001">
    <property type="protein sequence ID" value="MBU7599351.1"/>
    <property type="molecule type" value="Genomic_DNA"/>
</dbReference>
<feature type="signal peptide" evidence="3">
    <location>
        <begin position="1"/>
        <end position="33"/>
    </location>
</feature>
<proteinExistence type="predicted"/>
<organism evidence="5 6">
    <name type="scientific">Streptomyces tardus</name>
    <dbReference type="NCBI Taxonomy" id="2780544"/>
    <lineage>
        <taxon>Bacteria</taxon>
        <taxon>Bacillati</taxon>
        <taxon>Actinomycetota</taxon>
        <taxon>Actinomycetes</taxon>
        <taxon>Kitasatosporales</taxon>
        <taxon>Streptomycetaceae</taxon>
        <taxon>Streptomyces</taxon>
    </lineage>
</organism>
<name>A0A949JG00_9ACTN</name>
<keyword evidence="6" id="KW-1185">Reference proteome</keyword>
<dbReference type="RefSeq" id="WP_211038266.1">
    <property type="nucleotide sequence ID" value="NZ_JAELVF020000001.1"/>
</dbReference>
<reference evidence="5" key="1">
    <citation type="submission" date="2021-06" db="EMBL/GenBank/DDBJ databases">
        <title>Sequencing of actinobacteria type strains.</title>
        <authorList>
            <person name="Nguyen G.-S."/>
            <person name="Wentzel A."/>
        </authorList>
    </citation>
    <scope>NUCLEOTIDE SEQUENCE</scope>
    <source>
        <strain evidence="5">P38-E01</strain>
    </source>
</reference>
<feature type="compositionally biased region" description="Basic and acidic residues" evidence="1">
    <location>
        <begin position="225"/>
        <end position="234"/>
    </location>
</feature>
<feature type="region of interest" description="Disordered" evidence="1">
    <location>
        <begin position="210"/>
        <end position="242"/>
    </location>
</feature>
<sequence>MPTGRTPRLHITALLAALLGALLFVPPAPTAAAADRTVQGGRLDWGIKSSFQNYVTGPIAMGSWSLSGGAGTVGEKLFRFHSASGAYDPGAGSLSSAFGGGVRFTGHAKADGENELDLTVSNPTVRISGRTGTLHADIRSKARGSGQISDRRQVPMASLNLGGVDMRGGGSRIALNGVPATLTADGAKSFAGYYEAGTPLDPVSLSVDVKPAKESSDGDGPGGPDKPEESEKPGKATQKAGAVADAALDWGVRRTFREYVGGPIAEGRWKLSGGARDGGALYRFPGEKGRFDAEKGELSADFGGSVRFTGKDLDLTLEKLSASVKEDKGTLRSDGTAIATFEAPLKPKKGLLLVEEADTELTEDGAKLFGSLYKAGTEMDPLTLAVALDKNAKLPALPDLGSEATTEPPAKSAQSDGKDATDAPVSAATDSGESGTPVLALTLAAALLAVAAGATWFVRRRRTAATSVNSEEQNQR</sequence>
<feature type="transmembrane region" description="Helical" evidence="2">
    <location>
        <begin position="438"/>
        <end position="458"/>
    </location>
</feature>
<evidence type="ECO:0000313" key="6">
    <source>
        <dbReference type="Proteomes" id="UP000694501"/>
    </source>
</evidence>
<evidence type="ECO:0000256" key="2">
    <source>
        <dbReference type="SAM" id="Phobius"/>
    </source>
</evidence>
<keyword evidence="2" id="KW-0812">Transmembrane</keyword>
<dbReference type="AlphaFoldDB" id="A0A949JG00"/>
<feature type="domain" description="Htaa" evidence="4">
    <location>
        <begin position="246"/>
        <end position="384"/>
    </location>
</feature>
<dbReference type="Proteomes" id="UP000694501">
    <property type="component" value="Unassembled WGS sequence"/>
</dbReference>
<accession>A0A949JG00</accession>
<evidence type="ECO:0000256" key="3">
    <source>
        <dbReference type="SAM" id="SignalP"/>
    </source>
</evidence>
<dbReference type="InterPro" id="IPR007331">
    <property type="entry name" value="Htaa"/>
</dbReference>
<gene>
    <name evidence="5" type="ORF">JGS22_017445</name>
</gene>
<protein>
    <submittedName>
        <fullName evidence="5">HtaA domain-containing protein</fullName>
    </submittedName>
</protein>
<feature type="chain" id="PRO_5036681954" evidence="3">
    <location>
        <begin position="34"/>
        <end position="476"/>
    </location>
</feature>
<evidence type="ECO:0000259" key="4">
    <source>
        <dbReference type="Pfam" id="PF04213"/>
    </source>
</evidence>
<evidence type="ECO:0000313" key="5">
    <source>
        <dbReference type="EMBL" id="MBU7599351.1"/>
    </source>
</evidence>
<keyword evidence="2" id="KW-0472">Membrane</keyword>
<dbReference type="Pfam" id="PF04213">
    <property type="entry name" value="HtaA"/>
    <property type="match status" value="2"/>
</dbReference>
<comment type="caution">
    <text evidence="5">The sequence shown here is derived from an EMBL/GenBank/DDBJ whole genome shotgun (WGS) entry which is preliminary data.</text>
</comment>
<feature type="region of interest" description="Disordered" evidence="1">
    <location>
        <begin position="397"/>
        <end position="434"/>
    </location>
</feature>
<keyword evidence="2" id="KW-1133">Transmembrane helix</keyword>